<proteinExistence type="predicted"/>
<accession>A0A9Q1GB17</accession>
<reference evidence="2" key="1">
    <citation type="journal article" date="2023" name="Science">
        <title>Genome structures resolve the early diversification of teleost fishes.</title>
        <authorList>
            <person name="Parey E."/>
            <person name="Louis A."/>
            <person name="Montfort J."/>
            <person name="Bouchez O."/>
            <person name="Roques C."/>
            <person name="Iampietro C."/>
            <person name="Lluch J."/>
            <person name="Castinel A."/>
            <person name="Donnadieu C."/>
            <person name="Desvignes T."/>
            <person name="Floi Bucao C."/>
            <person name="Jouanno E."/>
            <person name="Wen M."/>
            <person name="Mejri S."/>
            <person name="Dirks R."/>
            <person name="Jansen H."/>
            <person name="Henkel C."/>
            <person name="Chen W.J."/>
            <person name="Zahm M."/>
            <person name="Cabau C."/>
            <person name="Klopp C."/>
            <person name="Thompson A.W."/>
            <person name="Robinson-Rechavi M."/>
            <person name="Braasch I."/>
            <person name="Lecointre G."/>
            <person name="Bobe J."/>
            <person name="Postlethwait J.H."/>
            <person name="Berthelot C."/>
            <person name="Roest Crollius H."/>
            <person name="Guiguen Y."/>
        </authorList>
    </citation>
    <scope>NUCLEOTIDE SEQUENCE</scope>
    <source>
        <strain evidence="2">WJC10195</strain>
    </source>
</reference>
<feature type="compositionally biased region" description="Basic and acidic residues" evidence="1">
    <location>
        <begin position="29"/>
        <end position="41"/>
    </location>
</feature>
<evidence type="ECO:0000313" key="2">
    <source>
        <dbReference type="EMBL" id="KAJ8380854.1"/>
    </source>
</evidence>
<dbReference type="EMBL" id="JAINUF010000001">
    <property type="protein sequence ID" value="KAJ8380854.1"/>
    <property type="molecule type" value="Genomic_DNA"/>
</dbReference>
<feature type="compositionally biased region" description="Low complexity" evidence="1">
    <location>
        <begin position="43"/>
        <end position="64"/>
    </location>
</feature>
<organism evidence="2 3">
    <name type="scientific">Synaphobranchus kaupii</name>
    <name type="common">Kaup's arrowtooth eel</name>
    <dbReference type="NCBI Taxonomy" id="118154"/>
    <lineage>
        <taxon>Eukaryota</taxon>
        <taxon>Metazoa</taxon>
        <taxon>Chordata</taxon>
        <taxon>Craniata</taxon>
        <taxon>Vertebrata</taxon>
        <taxon>Euteleostomi</taxon>
        <taxon>Actinopterygii</taxon>
        <taxon>Neopterygii</taxon>
        <taxon>Teleostei</taxon>
        <taxon>Anguilliformes</taxon>
        <taxon>Synaphobranchidae</taxon>
        <taxon>Synaphobranchus</taxon>
    </lineage>
</organism>
<keyword evidence="3" id="KW-1185">Reference proteome</keyword>
<evidence type="ECO:0000313" key="3">
    <source>
        <dbReference type="Proteomes" id="UP001152622"/>
    </source>
</evidence>
<feature type="region of interest" description="Disordered" evidence="1">
    <location>
        <begin position="1"/>
        <end position="64"/>
    </location>
</feature>
<protein>
    <submittedName>
        <fullName evidence="2">Uncharacterized protein</fullName>
    </submittedName>
</protein>
<dbReference type="OrthoDB" id="8962263at2759"/>
<dbReference type="AlphaFoldDB" id="A0A9Q1GB17"/>
<gene>
    <name evidence="2" type="ORF">SKAU_G00016320</name>
</gene>
<comment type="caution">
    <text evidence="2">The sequence shown here is derived from an EMBL/GenBank/DDBJ whole genome shotgun (WGS) entry which is preliminary data.</text>
</comment>
<dbReference type="Proteomes" id="UP001152622">
    <property type="component" value="Chromosome 1"/>
</dbReference>
<sequence length="163" mass="17812">MYKQLQNMKSPRKRQGPVPQRGVAKKSLFRTESDTEDKTDGETSSSNASTTSTVILPSNDDLSDDNLIPVDSTIALLTALPSLFPSPNPPPKRLGNASEALLHILQPREDPSMYLEKRPLSSPVLLFEGTACILAVENIPVSTLPTESFFEGMFVTIPGKVWT</sequence>
<evidence type="ECO:0000256" key="1">
    <source>
        <dbReference type="SAM" id="MobiDB-lite"/>
    </source>
</evidence>
<name>A0A9Q1GB17_SYNKA</name>